<keyword evidence="4" id="KW-0520">NAD</keyword>
<dbReference type="EMBL" id="LNYP01000031">
    <property type="protein sequence ID" value="KTD37002.1"/>
    <property type="molecule type" value="Genomic_DNA"/>
</dbReference>
<dbReference type="InterPro" id="IPR006140">
    <property type="entry name" value="D-isomer_DH_NAD-bd"/>
</dbReference>
<evidence type="ECO:0000256" key="1">
    <source>
        <dbReference type="ARBA" id="ARBA00005854"/>
    </source>
</evidence>
<dbReference type="GO" id="GO:0051287">
    <property type="term" value="F:NAD binding"/>
    <property type="evidence" value="ECO:0007669"/>
    <property type="project" value="InterPro"/>
</dbReference>
<evidence type="ECO:0000256" key="2">
    <source>
        <dbReference type="ARBA" id="ARBA00022490"/>
    </source>
</evidence>
<feature type="domain" description="D-isomer specific 2-hydroxyacid dehydrogenase catalytic" evidence="7">
    <location>
        <begin position="25"/>
        <end position="267"/>
    </location>
</feature>
<proteinExistence type="inferred from homology"/>
<dbReference type="Pfam" id="PF02826">
    <property type="entry name" value="2-Hacid_dh_C"/>
    <property type="match status" value="1"/>
</dbReference>
<dbReference type="GO" id="GO:0008615">
    <property type="term" value="P:pyridoxine biosynthetic process"/>
    <property type="evidence" value="ECO:0007669"/>
    <property type="project" value="UniProtKB-KW"/>
</dbReference>
<dbReference type="PANTHER" id="PTHR43761:SF1">
    <property type="entry name" value="D-ISOMER SPECIFIC 2-HYDROXYACID DEHYDROGENASE CATALYTIC DOMAIN-CONTAINING PROTEIN-RELATED"/>
    <property type="match status" value="1"/>
</dbReference>
<dbReference type="RefSeq" id="WP_025386126.1">
    <property type="nucleotide sequence ID" value="NZ_LCUA01000001.1"/>
</dbReference>
<evidence type="ECO:0000256" key="3">
    <source>
        <dbReference type="ARBA" id="ARBA00023002"/>
    </source>
</evidence>
<evidence type="ECO:0000259" key="8">
    <source>
        <dbReference type="Pfam" id="PF02826"/>
    </source>
</evidence>
<reference evidence="9 10" key="1">
    <citation type="submission" date="2015-11" db="EMBL/GenBank/DDBJ databases">
        <title>Genomic analysis of 38 Legionella species identifies large and diverse effector repertoires.</title>
        <authorList>
            <person name="Burstein D."/>
            <person name="Amaro F."/>
            <person name="Zusman T."/>
            <person name="Lifshitz Z."/>
            <person name="Cohen O."/>
            <person name="Gilbert J.A."/>
            <person name="Pupko T."/>
            <person name="Shuman H.A."/>
            <person name="Segal G."/>
        </authorList>
    </citation>
    <scope>NUCLEOTIDE SEQUENCE [LARGE SCALE GENOMIC DNA]</scope>
    <source>
        <strain evidence="9 10">Oak Ridge-10</strain>
    </source>
</reference>
<dbReference type="GO" id="GO:0004617">
    <property type="term" value="F:phosphoglycerate dehydrogenase activity"/>
    <property type="evidence" value="ECO:0007669"/>
    <property type="project" value="UniProtKB-EC"/>
</dbReference>
<evidence type="ECO:0000256" key="6">
    <source>
        <dbReference type="RuleBase" id="RU003719"/>
    </source>
</evidence>
<feature type="domain" description="D-isomer specific 2-hydroxyacid dehydrogenase NAD-binding" evidence="8">
    <location>
        <begin position="109"/>
        <end position="250"/>
    </location>
</feature>
<dbReference type="InterPro" id="IPR020921">
    <property type="entry name" value="Erythronate-4-P_DHase"/>
</dbReference>
<dbReference type="EC" id="1.1.1.95" evidence="9"/>
<dbReference type="SUPFAM" id="SSF51735">
    <property type="entry name" value="NAD(P)-binding Rossmann-fold domains"/>
    <property type="match status" value="1"/>
</dbReference>
<evidence type="ECO:0000256" key="4">
    <source>
        <dbReference type="ARBA" id="ARBA00023027"/>
    </source>
</evidence>
<dbReference type="GO" id="GO:0033711">
    <property type="term" value="F:4-phosphoerythronate dehydrogenase activity"/>
    <property type="evidence" value="ECO:0007669"/>
    <property type="project" value="InterPro"/>
</dbReference>
<keyword evidence="3 6" id="KW-0560">Oxidoreductase</keyword>
<sequence>MKILADAALPNLHQWFTEPFTLATYKNQQELFDLVTHQDILLCRSTIQVNETLLSNSTIHCVATATSGTDHIDLDYLKKRNIRLLDAKGCNANAVADYVTASLAFLQQHRLLKGNKAGIIGVGEVGKRVIKRLAAAGFEVLLYDPPKTMLDPQLQCISKAELLSCDLLCIHANLHNSLPYPSKNLLDEDFFSAISSGMAIINAARGGIVNEQALLTTQKSIIYCTDVYLAEPDINPEIINFATLCTPHIAGHSIEAKRAAVIKIAQQLYHDYGLPITSTLIPVPSKPLLSNKSSWQDCILSLYNPSIDTHILKSAIDKRQAFLAQRQAHQHRHDFCYYDGNQLSLQKKMLLGLA</sequence>
<dbReference type="PANTHER" id="PTHR43761">
    <property type="entry name" value="D-ISOMER SPECIFIC 2-HYDROXYACID DEHYDROGENASE FAMILY PROTEIN (AFU_ORTHOLOGUE AFUA_1G13630)"/>
    <property type="match status" value="1"/>
</dbReference>
<accession>A0A0W0WXH6</accession>
<dbReference type="PATRIC" id="fig|29423.5.peg.2243"/>
<dbReference type="Pfam" id="PF00389">
    <property type="entry name" value="2-Hacid_dh"/>
    <property type="match status" value="1"/>
</dbReference>
<dbReference type="InterPro" id="IPR036291">
    <property type="entry name" value="NAD(P)-bd_dom_sf"/>
</dbReference>
<gene>
    <name evidence="9" type="primary">pdxB</name>
    <name evidence="9" type="ORF">Loak_2138</name>
</gene>
<dbReference type="CDD" id="cd12158">
    <property type="entry name" value="ErythrP_dh"/>
    <property type="match status" value="1"/>
</dbReference>
<keyword evidence="5" id="KW-0664">Pyridoxine biosynthesis</keyword>
<evidence type="ECO:0000313" key="10">
    <source>
        <dbReference type="Proteomes" id="UP000054858"/>
    </source>
</evidence>
<name>A0A0W0WXH6_9GAMM</name>
<protein>
    <submittedName>
        <fullName evidence="9">Erythronate-4-phosphate dehydrogenase</fullName>
        <ecNumber evidence="9">1.1.1.95</ecNumber>
    </submittedName>
</protein>
<evidence type="ECO:0000256" key="5">
    <source>
        <dbReference type="ARBA" id="ARBA00023096"/>
    </source>
</evidence>
<dbReference type="SUPFAM" id="SSF52283">
    <property type="entry name" value="Formate/glycerate dehydrogenase catalytic domain-like"/>
    <property type="match status" value="1"/>
</dbReference>
<comment type="caution">
    <text evidence="9">The sequence shown here is derived from an EMBL/GenBank/DDBJ whole genome shotgun (WGS) entry which is preliminary data.</text>
</comment>
<dbReference type="Gene3D" id="3.40.50.720">
    <property type="entry name" value="NAD(P)-binding Rossmann-like Domain"/>
    <property type="match status" value="2"/>
</dbReference>
<dbReference type="AlphaFoldDB" id="A0A0W0WXH6"/>
<keyword evidence="2" id="KW-0963">Cytoplasm</keyword>
<evidence type="ECO:0000259" key="7">
    <source>
        <dbReference type="Pfam" id="PF00389"/>
    </source>
</evidence>
<organism evidence="9 10">
    <name type="scientific">Legionella oakridgensis</name>
    <dbReference type="NCBI Taxonomy" id="29423"/>
    <lineage>
        <taxon>Bacteria</taxon>
        <taxon>Pseudomonadati</taxon>
        <taxon>Pseudomonadota</taxon>
        <taxon>Gammaproteobacteria</taxon>
        <taxon>Legionellales</taxon>
        <taxon>Legionellaceae</taxon>
        <taxon>Legionella</taxon>
    </lineage>
</organism>
<comment type="similarity">
    <text evidence="1 6">Belongs to the D-isomer specific 2-hydroxyacid dehydrogenase family.</text>
</comment>
<dbReference type="Proteomes" id="UP000054858">
    <property type="component" value="Unassembled WGS sequence"/>
</dbReference>
<dbReference type="InterPro" id="IPR050418">
    <property type="entry name" value="D-iso_2-hydroxyacid_DH_PdxB"/>
</dbReference>
<dbReference type="GO" id="GO:0005737">
    <property type="term" value="C:cytoplasm"/>
    <property type="evidence" value="ECO:0007669"/>
    <property type="project" value="InterPro"/>
</dbReference>
<dbReference type="InterPro" id="IPR006139">
    <property type="entry name" value="D-isomer_2_OHA_DH_cat_dom"/>
</dbReference>
<evidence type="ECO:0000313" key="9">
    <source>
        <dbReference type="EMBL" id="KTD37002.1"/>
    </source>
</evidence>